<dbReference type="Gene3D" id="1.20.5.1930">
    <property type="match status" value="1"/>
</dbReference>
<evidence type="ECO:0000256" key="8">
    <source>
        <dbReference type="ARBA" id="ARBA00022553"/>
    </source>
</evidence>
<dbReference type="EC" id="2.7.13.3" evidence="4"/>
<dbReference type="InterPro" id="IPR003594">
    <property type="entry name" value="HATPase_dom"/>
</dbReference>
<evidence type="ECO:0000313" key="22">
    <source>
        <dbReference type="Proteomes" id="UP001290455"/>
    </source>
</evidence>
<reference evidence="21 22" key="1">
    <citation type="submission" date="2023-11" db="EMBL/GenBank/DDBJ databases">
        <title>Bacillus jintuensis, isolated from a mudflat on the Beibu Gulf coast.</title>
        <authorList>
            <person name="Li M."/>
        </authorList>
    </citation>
    <scope>NUCLEOTIDE SEQUENCE [LARGE SCALE GENOMIC DNA]</scope>
    <source>
        <strain evidence="21 22">31A1R</strain>
    </source>
</reference>
<keyword evidence="8" id="KW-0597">Phosphoprotein</keyword>
<feature type="transmembrane region" description="Helical" evidence="19">
    <location>
        <begin position="45"/>
        <end position="68"/>
    </location>
</feature>
<keyword evidence="11" id="KW-0547">Nucleotide-binding</keyword>
<evidence type="ECO:0000256" key="1">
    <source>
        <dbReference type="ARBA" id="ARBA00000085"/>
    </source>
</evidence>
<keyword evidence="7" id="KW-0963">Cytoplasm</keyword>
<evidence type="ECO:0000256" key="16">
    <source>
        <dbReference type="ARBA" id="ARBA00023014"/>
    </source>
</evidence>
<dbReference type="SUPFAM" id="SSF55874">
    <property type="entry name" value="ATPase domain of HSP90 chaperone/DNA topoisomerase II/histidine kinase"/>
    <property type="match status" value="1"/>
</dbReference>
<dbReference type="PROSITE" id="PS50109">
    <property type="entry name" value="HIS_KIN"/>
    <property type="match status" value="1"/>
</dbReference>
<dbReference type="Pfam" id="PF02518">
    <property type="entry name" value="HATPase_c"/>
    <property type="match status" value="1"/>
</dbReference>
<feature type="transmembrane region" description="Helical" evidence="19">
    <location>
        <begin position="116"/>
        <end position="136"/>
    </location>
</feature>
<keyword evidence="22" id="KW-1185">Reference proteome</keyword>
<dbReference type="Pfam" id="PF07730">
    <property type="entry name" value="HisKA_3"/>
    <property type="match status" value="1"/>
</dbReference>
<keyword evidence="19" id="KW-0812">Transmembrane</keyword>
<sequence>MLLESINKLNKLEKNTVILAITAVLLFLIIQGLSHSYLENTHPHFLILHTILEFFSIFVSFIIFFQGWLTFKHAPSKHRLFVSILFFQVGAFDLAHTLLYKGMPFFQDANTLSKATWFWIIARLIESIGLAFVFSRKKDSTIRNTDKNLLFLSASIITGMIITGVVSIPEKLPVLLIEGQGVTPFKVLLEYVISVFHLITMVLIIKKYVITKKEDMLVVVGGLVFLLLGELVFTLYNNVHSMMNLLGHIYKVLGYFYLMKGIFFPQFEEIFVEKERAQTKWKEAETKLIENEKKLSTLVIQAQEEERKRVSRELHDGIGQALYSILVSLKMIRKRKESEHLKEELQLIEQMTGESMEEVKRIATQLRPSALDDLGLLPAMKSFKDQFEQTHQIKINLKAEKVSKRLLPEIETAIYRIYQESLNNIAKYAKATTIEVELRVEDDNLILYVEDDGDGFDIKEVLNKEGKGIGLYSMKERAQLLSGQFFVHSEINKGTIIEVEIPIQYAEEPQN</sequence>
<dbReference type="Gene3D" id="3.30.565.10">
    <property type="entry name" value="Histidine kinase-like ATPase, C-terminal domain"/>
    <property type="match status" value="1"/>
</dbReference>
<evidence type="ECO:0000256" key="14">
    <source>
        <dbReference type="ARBA" id="ARBA00023004"/>
    </source>
</evidence>
<evidence type="ECO:0000256" key="18">
    <source>
        <dbReference type="ARBA" id="ARBA00030800"/>
    </source>
</evidence>
<evidence type="ECO:0000256" key="10">
    <source>
        <dbReference type="ARBA" id="ARBA00022723"/>
    </source>
</evidence>
<keyword evidence="9" id="KW-0808">Transferase</keyword>
<keyword evidence="16" id="KW-0411">Iron-sulfur</keyword>
<organism evidence="21 22">
    <name type="scientific">Robertmurraya mangrovi</name>
    <dbReference type="NCBI Taxonomy" id="3098077"/>
    <lineage>
        <taxon>Bacteria</taxon>
        <taxon>Bacillati</taxon>
        <taxon>Bacillota</taxon>
        <taxon>Bacilli</taxon>
        <taxon>Bacillales</taxon>
        <taxon>Bacillaceae</taxon>
        <taxon>Robertmurraya</taxon>
    </lineage>
</organism>
<keyword evidence="19" id="KW-0472">Membrane</keyword>
<keyword evidence="13" id="KW-0067">ATP-binding</keyword>
<evidence type="ECO:0000259" key="20">
    <source>
        <dbReference type="PROSITE" id="PS50109"/>
    </source>
</evidence>
<keyword evidence="6" id="KW-0004">4Fe-4S</keyword>
<dbReference type="RefSeq" id="WP_322448263.1">
    <property type="nucleotide sequence ID" value="NZ_JAXOFX010000018.1"/>
</dbReference>
<keyword evidence="14" id="KW-0408">Iron</keyword>
<dbReference type="InterPro" id="IPR004358">
    <property type="entry name" value="Sig_transdc_His_kin-like_C"/>
</dbReference>
<name>A0ABU5J3F7_9BACI</name>
<keyword evidence="19" id="KW-1133">Transmembrane helix</keyword>
<evidence type="ECO:0000256" key="13">
    <source>
        <dbReference type="ARBA" id="ARBA00022840"/>
    </source>
</evidence>
<accession>A0ABU5J3F7</accession>
<keyword evidence="10" id="KW-0479">Metal-binding</keyword>
<comment type="subcellular location">
    <subcellularLocation>
        <location evidence="3">Cytoplasm</location>
    </subcellularLocation>
</comment>
<gene>
    <name evidence="21" type="ORF">SM124_19800</name>
</gene>
<evidence type="ECO:0000256" key="3">
    <source>
        <dbReference type="ARBA" id="ARBA00004496"/>
    </source>
</evidence>
<feature type="transmembrane region" description="Helical" evidence="19">
    <location>
        <begin position="217"/>
        <end position="236"/>
    </location>
</feature>
<dbReference type="Pfam" id="PF17159">
    <property type="entry name" value="MASE3"/>
    <property type="match status" value="1"/>
</dbReference>
<evidence type="ECO:0000256" key="11">
    <source>
        <dbReference type="ARBA" id="ARBA00022741"/>
    </source>
</evidence>
<comment type="cofactor">
    <cofactor evidence="2">
        <name>[4Fe-4S] cluster</name>
        <dbReference type="ChEBI" id="CHEBI:49883"/>
    </cofactor>
</comment>
<evidence type="ECO:0000256" key="6">
    <source>
        <dbReference type="ARBA" id="ARBA00022485"/>
    </source>
</evidence>
<dbReference type="SMART" id="SM00387">
    <property type="entry name" value="HATPase_c"/>
    <property type="match status" value="1"/>
</dbReference>
<dbReference type="InterPro" id="IPR036890">
    <property type="entry name" value="HATPase_C_sf"/>
</dbReference>
<dbReference type="PANTHER" id="PTHR24421:SF10">
    <property type="entry name" value="NITRATE_NITRITE SENSOR PROTEIN NARQ"/>
    <property type="match status" value="1"/>
</dbReference>
<evidence type="ECO:0000256" key="5">
    <source>
        <dbReference type="ARBA" id="ARBA00017322"/>
    </source>
</evidence>
<comment type="caution">
    <text evidence="21">The sequence shown here is derived from an EMBL/GenBank/DDBJ whole genome shotgun (WGS) entry which is preliminary data.</text>
</comment>
<dbReference type="PANTHER" id="PTHR24421">
    <property type="entry name" value="NITRATE/NITRITE SENSOR PROTEIN NARX-RELATED"/>
    <property type="match status" value="1"/>
</dbReference>
<keyword evidence="12" id="KW-0418">Kinase</keyword>
<dbReference type="EMBL" id="JAXOFX010000018">
    <property type="protein sequence ID" value="MDZ5473968.1"/>
    <property type="molecule type" value="Genomic_DNA"/>
</dbReference>
<protein>
    <recommendedName>
        <fullName evidence="5">Oxygen sensor histidine kinase NreB</fullName>
        <ecNumber evidence="4">2.7.13.3</ecNumber>
    </recommendedName>
    <alternativeName>
        <fullName evidence="18">Nitrogen regulation protein B</fullName>
    </alternativeName>
</protein>
<dbReference type="PRINTS" id="PR00344">
    <property type="entry name" value="BCTRLSENSOR"/>
</dbReference>
<proteinExistence type="predicted"/>
<dbReference type="InterPro" id="IPR011712">
    <property type="entry name" value="Sig_transdc_His_kin_sub3_dim/P"/>
</dbReference>
<evidence type="ECO:0000256" key="7">
    <source>
        <dbReference type="ARBA" id="ARBA00022490"/>
    </source>
</evidence>
<dbReference type="InterPro" id="IPR005467">
    <property type="entry name" value="His_kinase_dom"/>
</dbReference>
<evidence type="ECO:0000256" key="17">
    <source>
        <dbReference type="ARBA" id="ARBA00024827"/>
    </source>
</evidence>
<feature type="transmembrane region" description="Helical" evidence="19">
    <location>
        <begin position="80"/>
        <end position="100"/>
    </location>
</feature>
<evidence type="ECO:0000256" key="4">
    <source>
        <dbReference type="ARBA" id="ARBA00012438"/>
    </source>
</evidence>
<evidence type="ECO:0000256" key="15">
    <source>
        <dbReference type="ARBA" id="ARBA00023012"/>
    </source>
</evidence>
<keyword evidence="15" id="KW-0902">Two-component regulatory system</keyword>
<evidence type="ECO:0000256" key="9">
    <source>
        <dbReference type="ARBA" id="ARBA00022679"/>
    </source>
</evidence>
<evidence type="ECO:0000313" key="21">
    <source>
        <dbReference type="EMBL" id="MDZ5473968.1"/>
    </source>
</evidence>
<dbReference type="InterPro" id="IPR050482">
    <property type="entry name" value="Sensor_HK_TwoCompSys"/>
</dbReference>
<comment type="function">
    <text evidence="17">Member of the two-component regulatory system NreB/NreC involved in the control of dissimilatory nitrate/nitrite reduction in response to oxygen. NreB functions as a direct oxygen sensor histidine kinase which is autophosphorylated, in the absence of oxygen, probably at the conserved histidine residue, and transfers its phosphate group probably to a conserved aspartate residue of NreC. NreB/NreC activates the expression of the nitrate (narGHJI) and nitrite (nir) reductase operons, as well as the putative nitrate transporter gene narT.</text>
</comment>
<feature type="transmembrane region" description="Helical" evidence="19">
    <location>
        <begin position="188"/>
        <end position="205"/>
    </location>
</feature>
<dbReference type="InterPro" id="IPR033425">
    <property type="entry name" value="MASE3"/>
</dbReference>
<dbReference type="CDD" id="cd16917">
    <property type="entry name" value="HATPase_UhpB-NarQ-NarX-like"/>
    <property type="match status" value="1"/>
</dbReference>
<dbReference type="Proteomes" id="UP001290455">
    <property type="component" value="Unassembled WGS sequence"/>
</dbReference>
<evidence type="ECO:0000256" key="19">
    <source>
        <dbReference type="SAM" id="Phobius"/>
    </source>
</evidence>
<feature type="transmembrane region" description="Helical" evidence="19">
    <location>
        <begin position="148"/>
        <end position="168"/>
    </location>
</feature>
<feature type="domain" description="Histidine kinase" evidence="20">
    <location>
        <begin position="313"/>
        <end position="505"/>
    </location>
</feature>
<evidence type="ECO:0000256" key="12">
    <source>
        <dbReference type="ARBA" id="ARBA00022777"/>
    </source>
</evidence>
<evidence type="ECO:0000256" key="2">
    <source>
        <dbReference type="ARBA" id="ARBA00001966"/>
    </source>
</evidence>
<feature type="transmembrane region" description="Helical" evidence="19">
    <location>
        <begin position="12"/>
        <end position="33"/>
    </location>
</feature>
<comment type="catalytic activity">
    <reaction evidence="1">
        <text>ATP + protein L-histidine = ADP + protein N-phospho-L-histidine.</text>
        <dbReference type="EC" id="2.7.13.3"/>
    </reaction>
</comment>